<keyword evidence="2" id="KW-1133">Transmembrane helix</keyword>
<protein>
    <recommendedName>
        <fullName evidence="4">Transmembrane protein</fullName>
    </recommendedName>
</protein>
<accession>A0A2N9FAI0</accession>
<reference evidence="3" key="1">
    <citation type="submission" date="2018-02" db="EMBL/GenBank/DDBJ databases">
        <authorList>
            <person name="Cohen D.B."/>
            <person name="Kent A.D."/>
        </authorList>
    </citation>
    <scope>NUCLEOTIDE SEQUENCE</scope>
</reference>
<organism evidence="3">
    <name type="scientific">Fagus sylvatica</name>
    <name type="common">Beechnut</name>
    <dbReference type="NCBI Taxonomy" id="28930"/>
    <lineage>
        <taxon>Eukaryota</taxon>
        <taxon>Viridiplantae</taxon>
        <taxon>Streptophyta</taxon>
        <taxon>Embryophyta</taxon>
        <taxon>Tracheophyta</taxon>
        <taxon>Spermatophyta</taxon>
        <taxon>Magnoliopsida</taxon>
        <taxon>eudicotyledons</taxon>
        <taxon>Gunneridae</taxon>
        <taxon>Pentapetalae</taxon>
        <taxon>rosids</taxon>
        <taxon>fabids</taxon>
        <taxon>Fagales</taxon>
        <taxon>Fagaceae</taxon>
        <taxon>Fagus</taxon>
    </lineage>
</organism>
<dbReference type="PANTHER" id="PTHR33975:SF2">
    <property type="entry name" value="MYELIN-ASSOCIATED OLIGODENDROCYTE BASIC PROTEIN"/>
    <property type="match status" value="1"/>
</dbReference>
<dbReference type="EMBL" id="OIVN01000956">
    <property type="protein sequence ID" value="SPC87896.1"/>
    <property type="molecule type" value="Genomic_DNA"/>
</dbReference>
<feature type="transmembrane region" description="Helical" evidence="2">
    <location>
        <begin position="98"/>
        <end position="115"/>
    </location>
</feature>
<feature type="compositionally biased region" description="Low complexity" evidence="1">
    <location>
        <begin position="132"/>
        <end position="146"/>
    </location>
</feature>
<evidence type="ECO:0000313" key="3">
    <source>
        <dbReference type="EMBL" id="SPC87896.1"/>
    </source>
</evidence>
<sequence>MATTTTASLLESNPLKFIHLSPPRVFSTTTTSTSFSRPIKFTRSLNLTLQTPSKFTFKCFVFANNKTNPLITNSDLPDSTTKNPFEAIANTLFNAIKALRKPAVAAVLLGLLLLYDPNSALAASGGRMGGKSFSSRSSSSSSRSFSVPRTSGGGFSYSAPYYAPSPFGGFYMGPAVGVGVGAGSSFFLILMGFAAFVLVSGFLSDRSEGGVLTATERTSVLKLQVL</sequence>
<feature type="transmembrane region" description="Helical" evidence="2">
    <location>
        <begin position="175"/>
        <end position="199"/>
    </location>
</feature>
<evidence type="ECO:0008006" key="4">
    <source>
        <dbReference type="Google" id="ProtNLM"/>
    </source>
</evidence>
<dbReference type="AlphaFoldDB" id="A0A2N9FAI0"/>
<evidence type="ECO:0000256" key="2">
    <source>
        <dbReference type="SAM" id="Phobius"/>
    </source>
</evidence>
<gene>
    <name evidence="3" type="ORF">FSB_LOCUS15778</name>
</gene>
<keyword evidence="2" id="KW-0472">Membrane</keyword>
<dbReference type="GO" id="GO:0009507">
    <property type="term" value="C:chloroplast"/>
    <property type="evidence" value="ECO:0007669"/>
    <property type="project" value="TreeGrafter"/>
</dbReference>
<keyword evidence="2" id="KW-0812">Transmembrane</keyword>
<evidence type="ECO:0000256" key="1">
    <source>
        <dbReference type="SAM" id="MobiDB-lite"/>
    </source>
</evidence>
<name>A0A2N9FAI0_FAGSY</name>
<dbReference type="PANTHER" id="PTHR33975">
    <property type="entry name" value="MYELIN-ASSOCIATED OLIGODENDROCYTE BASIC PROTEIN"/>
    <property type="match status" value="1"/>
</dbReference>
<proteinExistence type="predicted"/>
<dbReference type="InterPro" id="IPR053023">
    <property type="entry name" value="FLAP_modulator"/>
</dbReference>
<feature type="region of interest" description="Disordered" evidence="1">
    <location>
        <begin position="125"/>
        <end position="150"/>
    </location>
</feature>